<evidence type="ECO:0000259" key="19">
    <source>
        <dbReference type="SMART" id="SM00918"/>
    </source>
</evidence>
<evidence type="ECO:0000256" key="6">
    <source>
        <dbReference type="ARBA" id="ARBA00022833"/>
    </source>
</evidence>
<reference evidence="20 21" key="1">
    <citation type="journal article" date="2019" name="Sci. Rep.">
        <title>Orb-weaving spider Araneus ventricosus genome elucidates the spidroin gene catalogue.</title>
        <authorList>
            <person name="Kono N."/>
            <person name="Nakamura H."/>
            <person name="Ohtoshi R."/>
            <person name="Moran D.A.P."/>
            <person name="Shinohara A."/>
            <person name="Yoshida Y."/>
            <person name="Fujiwara M."/>
            <person name="Mori M."/>
            <person name="Tomita M."/>
            <person name="Arakawa K."/>
        </authorList>
    </citation>
    <scope>NUCLEOTIDE SEQUENCE [LARGE SCALE GENOMIC DNA]</scope>
</reference>
<keyword evidence="13" id="KW-0628">Postsynaptic cell membrane</keyword>
<sequence>MELDRVAESKILQLAPSVEHQAEAMLSILRRYSWHSFAVITTQIGGHEDFVRAIRDLMQKTLYHDFKFTTVKIVTLKETEREAIRSEMEDLADSEARIILLFASRQEAFEIMGAARDLGLTGKHYVWIAAQSVIGTQLDTPPGHFPPGMLGVYFNTTINRLFDELERAVTVFAHGLELYFNDQKNSNTNLLPNLTCNGTGQTRWNKGDLLFKYLRNVTASVKQGPSISFNMDGSLKFVDLQILNLNNKGVWEKIGVWTDTGLDIKDIVWPGDSPVPPPGVPEKFNLKVTFMEEPPFVNVLPPDNETGECKTSRSVRCRIAPDHKLIGINHSIAIRNPNFYQCCSGFCIDLLQKFADDLKFSYDLYRVEDGTWGVLSNTIDGLHEKQNMMKAKWHMNGLIAELLNQKAEIVVTSIKINSERQTAVDFTVPFLETGIAIVVAKRTGIISPKAFLGISIVVTKRTGIISPKALLEPFDTISWLMILLISIQGAALAIFCFEWLSPYGYDMKMLPPRGGNLERKSARVLPSLAVYTIATSKPKPREVEKESVTESEVRDPIPLKIRVMSDALPSLWGGNLEKKVGSSALLSLAFA</sequence>
<keyword evidence="5" id="KW-0479">Metal-binding</keyword>
<dbReference type="InterPro" id="IPR001828">
    <property type="entry name" value="ANF_lig-bd_rcpt"/>
</dbReference>
<keyword evidence="8" id="KW-0770">Synapse</keyword>
<name>A0A4Y2G7Y4_ARAVE</name>
<evidence type="ECO:0000256" key="17">
    <source>
        <dbReference type="SAM" id="Phobius"/>
    </source>
</evidence>
<dbReference type="GO" id="GO:0045211">
    <property type="term" value="C:postsynaptic membrane"/>
    <property type="evidence" value="ECO:0007669"/>
    <property type="project" value="UniProtKB-SubCell"/>
</dbReference>
<dbReference type="Gene3D" id="3.40.50.2300">
    <property type="match status" value="2"/>
</dbReference>
<dbReference type="FunFam" id="3.40.190.10:FF:000009">
    <property type="entry name" value="Putative glutamate receptor ionotropic NMDA 2B"/>
    <property type="match status" value="1"/>
</dbReference>
<comment type="caution">
    <text evidence="20">The sequence shown here is derived from an EMBL/GenBank/DDBJ whole genome shotgun (WGS) entry which is preliminary data.</text>
</comment>
<dbReference type="AlphaFoldDB" id="A0A4Y2G7Y4"/>
<keyword evidence="4 17" id="KW-0812">Transmembrane</keyword>
<dbReference type="SMART" id="SM00079">
    <property type="entry name" value="PBPe"/>
    <property type="match status" value="1"/>
</dbReference>
<keyword evidence="7 17" id="KW-1133">Transmembrane helix</keyword>
<evidence type="ECO:0000256" key="2">
    <source>
        <dbReference type="ARBA" id="ARBA00008685"/>
    </source>
</evidence>
<dbReference type="GO" id="GO:0046872">
    <property type="term" value="F:metal ion binding"/>
    <property type="evidence" value="ECO:0007669"/>
    <property type="project" value="UniProtKB-KW"/>
</dbReference>
<evidence type="ECO:0000256" key="12">
    <source>
        <dbReference type="ARBA" id="ARBA00023180"/>
    </source>
</evidence>
<keyword evidence="21" id="KW-1185">Reference proteome</keyword>
<comment type="similarity">
    <text evidence="2">Belongs to the glutamate-gated ion channel (TC 1.A.10.1) family.</text>
</comment>
<dbReference type="InterPro" id="IPR001320">
    <property type="entry name" value="Iontro_rcpt_C"/>
</dbReference>
<feature type="transmembrane region" description="Helical" evidence="17">
    <location>
        <begin position="477"/>
        <end position="500"/>
    </location>
</feature>
<feature type="domain" description="Ionotropic glutamate receptor C-terminal" evidence="18">
    <location>
        <begin position="333"/>
        <end position="512"/>
    </location>
</feature>
<keyword evidence="10 17" id="KW-0472">Membrane</keyword>
<dbReference type="Pfam" id="PF01094">
    <property type="entry name" value="ANF_receptor"/>
    <property type="match status" value="1"/>
</dbReference>
<evidence type="ECO:0000256" key="9">
    <source>
        <dbReference type="ARBA" id="ARBA00023065"/>
    </source>
</evidence>
<dbReference type="SMART" id="SM00918">
    <property type="entry name" value="Lig_chan-Glu_bd"/>
    <property type="match status" value="1"/>
</dbReference>
<keyword evidence="14" id="KW-1071">Ligand-gated ion channel</keyword>
<dbReference type="EMBL" id="BGPR01001278">
    <property type="protein sequence ID" value="GBM49952.1"/>
    <property type="molecule type" value="Genomic_DNA"/>
</dbReference>
<dbReference type="Proteomes" id="UP000499080">
    <property type="component" value="Unassembled WGS sequence"/>
</dbReference>
<evidence type="ECO:0000256" key="5">
    <source>
        <dbReference type="ARBA" id="ARBA00022723"/>
    </source>
</evidence>
<evidence type="ECO:0000313" key="21">
    <source>
        <dbReference type="Proteomes" id="UP000499080"/>
    </source>
</evidence>
<evidence type="ECO:0000256" key="13">
    <source>
        <dbReference type="ARBA" id="ARBA00023257"/>
    </source>
</evidence>
<dbReference type="Pfam" id="PF10613">
    <property type="entry name" value="Lig_chan-Glu_bd"/>
    <property type="match status" value="1"/>
</dbReference>
<dbReference type="Gene3D" id="3.40.190.10">
    <property type="entry name" value="Periplasmic binding protein-like II"/>
    <property type="match status" value="1"/>
</dbReference>
<keyword evidence="15" id="KW-0407">Ion channel</keyword>
<evidence type="ECO:0000256" key="15">
    <source>
        <dbReference type="ARBA" id="ARBA00023303"/>
    </source>
</evidence>
<keyword evidence="9" id="KW-0406">Ion transport</keyword>
<keyword evidence="11 20" id="KW-0675">Receptor</keyword>
<evidence type="ECO:0000256" key="3">
    <source>
        <dbReference type="ARBA" id="ARBA00022448"/>
    </source>
</evidence>
<evidence type="ECO:0000313" key="20">
    <source>
        <dbReference type="EMBL" id="GBM49952.1"/>
    </source>
</evidence>
<evidence type="ECO:0000256" key="10">
    <source>
        <dbReference type="ARBA" id="ARBA00023136"/>
    </source>
</evidence>
<accession>A0A4Y2G7Y4</accession>
<proteinExistence type="inferred from homology"/>
<dbReference type="InterPro" id="IPR019594">
    <property type="entry name" value="Glu/Gly-bd"/>
</dbReference>
<dbReference type="PANTHER" id="PTHR18966">
    <property type="entry name" value="IONOTROPIC GLUTAMATE RECEPTOR"/>
    <property type="match status" value="1"/>
</dbReference>
<keyword evidence="3" id="KW-0813">Transport</keyword>
<comment type="subcellular location">
    <subcellularLocation>
        <location evidence="1">Membrane</location>
        <topology evidence="1">Multi-pass membrane protein</topology>
    </subcellularLocation>
    <subcellularLocation>
        <location evidence="16">Postsynaptic cell membrane</location>
    </subcellularLocation>
</comment>
<dbReference type="GO" id="GO:0015276">
    <property type="term" value="F:ligand-gated monoatomic ion channel activity"/>
    <property type="evidence" value="ECO:0007669"/>
    <property type="project" value="InterPro"/>
</dbReference>
<evidence type="ECO:0000256" key="16">
    <source>
        <dbReference type="ARBA" id="ARBA00034100"/>
    </source>
</evidence>
<keyword evidence="6" id="KW-0862">Zinc</keyword>
<evidence type="ECO:0000256" key="4">
    <source>
        <dbReference type="ARBA" id="ARBA00022692"/>
    </source>
</evidence>
<evidence type="ECO:0000256" key="1">
    <source>
        <dbReference type="ARBA" id="ARBA00004141"/>
    </source>
</evidence>
<evidence type="ECO:0000259" key="18">
    <source>
        <dbReference type="SMART" id="SM00079"/>
    </source>
</evidence>
<evidence type="ECO:0000256" key="14">
    <source>
        <dbReference type="ARBA" id="ARBA00023286"/>
    </source>
</evidence>
<feature type="domain" description="Ionotropic glutamate receptor L-glutamate and glycine-binding" evidence="19">
    <location>
        <begin position="331"/>
        <end position="404"/>
    </location>
</feature>
<dbReference type="SUPFAM" id="SSF53822">
    <property type="entry name" value="Periplasmic binding protein-like I"/>
    <property type="match status" value="1"/>
</dbReference>
<evidence type="ECO:0000256" key="8">
    <source>
        <dbReference type="ARBA" id="ARBA00023018"/>
    </source>
</evidence>
<protein>
    <submittedName>
        <fullName evidence="20">Glutamate receptor ionotropic, NMDA 2B</fullName>
    </submittedName>
</protein>
<organism evidence="20 21">
    <name type="scientific">Araneus ventricosus</name>
    <name type="common">Orbweaver spider</name>
    <name type="synonym">Epeira ventricosa</name>
    <dbReference type="NCBI Taxonomy" id="182803"/>
    <lineage>
        <taxon>Eukaryota</taxon>
        <taxon>Metazoa</taxon>
        <taxon>Ecdysozoa</taxon>
        <taxon>Arthropoda</taxon>
        <taxon>Chelicerata</taxon>
        <taxon>Arachnida</taxon>
        <taxon>Araneae</taxon>
        <taxon>Araneomorphae</taxon>
        <taxon>Entelegynae</taxon>
        <taxon>Araneoidea</taxon>
        <taxon>Araneidae</taxon>
        <taxon>Araneus</taxon>
    </lineage>
</organism>
<dbReference type="InterPro" id="IPR028082">
    <property type="entry name" value="Peripla_BP_I"/>
</dbReference>
<dbReference type="SUPFAM" id="SSF53850">
    <property type="entry name" value="Periplasmic binding protein-like II"/>
    <property type="match status" value="1"/>
</dbReference>
<dbReference type="InterPro" id="IPR015683">
    <property type="entry name" value="Ionotropic_Glu_rcpt"/>
</dbReference>
<gene>
    <name evidence="20" type="primary">Grin2b_1</name>
    <name evidence="20" type="ORF">AVEN_44654_2</name>
</gene>
<evidence type="ECO:0000256" key="11">
    <source>
        <dbReference type="ARBA" id="ARBA00023170"/>
    </source>
</evidence>
<dbReference type="OrthoDB" id="6422573at2759"/>
<evidence type="ECO:0000256" key="7">
    <source>
        <dbReference type="ARBA" id="ARBA00022989"/>
    </source>
</evidence>
<keyword evidence="12" id="KW-0325">Glycoprotein</keyword>